<evidence type="ECO:0000313" key="3">
    <source>
        <dbReference type="Proteomes" id="UP000250369"/>
    </source>
</evidence>
<proteinExistence type="predicted"/>
<dbReference type="Proteomes" id="UP000250369">
    <property type="component" value="Unassembled WGS sequence"/>
</dbReference>
<dbReference type="Pfam" id="PF01464">
    <property type="entry name" value="SLT"/>
    <property type="match status" value="1"/>
</dbReference>
<name>A0A329LRJ9_9BACL</name>
<accession>A0A329LRJ9</accession>
<evidence type="ECO:0000259" key="1">
    <source>
        <dbReference type="Pfam" id="PF01464"/>
    </source>
</evidence>
<dbReference type="AlphaFoldDB" id="A0A329LRJ9"/>
<feature type="domain" description="Transglycosylase SLT" evidence="1">
    <location>
        <begin position="41"/>
        <end position="152"/>
    </location>
</feature>
<dbReference type="InterPro" id="IPR008258">
    <property type="entry name" value="Transglycosylase_SLT_dom_1"/>
</dbReference>
<dbReference type="RefSeq" id="WP_113036150.1">
    <property type="nucleotide sequence ID" value="NZ_QMFB01000042.1"/>
</dbReference>
<keyword evidence="3" id="KW-1185">Reference proteome</keyword>
<gene>
    <name evidence="2" type="ORF">DQG23_37415</name>
</gene>
<dbReference type="Gene3D" id="1.10.530.10">
    <property type="match status" value="1"/>
</dbReference>
<dbReference type="CDD" id="cd16896">
    <property type="entry name" value="LT_Slt70-like"/>
    <property type="match status" value="1"/>
</dbReference>
<reference evidence="2 3" key="1">
    <citation type="journal article" date="2009" name="Int. J. Syst. Evol. Microbiol.">
        <title>Paenibacillus contaminans sp. nov., isolated from a contaminated laboratory plate.</title>
        <authorList>
            <person name="Chou J.H."/>
            <person name="Lee J.H."/>
            <person name="Lin M.C."/>
            <person name="Chang P.S."/>
            <person name="Arun A.B."/>
            <person name="Young C.C."/>
            <person name="Chen W.M."/>
        </authorList>
    </citation>
    <scope>NUCLEOTIDE SEQUENCE [LARGE SCALE GENOMIC DNA]</scope>
    <source>
        <strain evidence="2 3">CKOBP-6</strain>
    </source>
</reference>
<dbReference type="InterPro" id="IPR023346">
    <property type="entry name" value="Lysozyme-like_dom_sf"/>
</dbReference>
<protein>
    <submittedName>
        <fullName evidence="2">Lytic transglycosylase domain-containing protein</fullName>
    </submittedName>
</protein>
<dbReference type="SUPFAM" id="SSF53955">
    <property type="entry name" value="Lysozyme-like"/>
    <property type="match status" value="1"/>
</dbReference>
<organism evidence="2 3">
    <name type="scientific">Paenibacillus contaminans</name>
    <dbReference type="NCBI Taxonomy" id="450362"/>
    <lineage>
        <taxon>Bacteria</taxon>
        <taxon>Bacillati</taxon>
        <taxon>Bacillota</taxon>
        <taxon>Bacilli</taxon>
        <taxon>Bacillales</taxon>
        <taxon>Paenibacillaceae</taxon>
        <taxon>Paenibacillus</taxon>
    </lineage>
</organism>
<dbReference type="EMBL" id="QMFB01000042">
    <property type="protein sequence ID" value="RAV10565.1"/>
    <property type="molecule type" value="Genomic_DNA"/>
</dbReference>
<evidence type="ECO:0000313" key="2">
    <source>
        <dbReference type="EMBL" id="RAV10565.1"/>
    </source>
</evidence>
<dbReference type="PANTHER" id="PTHR37423">
    <property type="entry name" value="SOLUBLE LYTIC MUREIN TRANSGLYCOSYLASE-RELATED"/>
    <property type="match status" value="1"/>
</dbReference>
<sequence>MKRFRKKRWFALVLLVVLLVLFYSSDWLGKIMYPIQFRDGIEASSKKHKVDPLLVAAIIRVESNYRTDPRSKKGAIGIMQIMPDTAEWLFEREGFRSFSLADLDDPYINIEVGTKYLNLLSIQFKDNLTQVIAAYNAGPGNVNKWLKNGTWDGTFENVAQIPFWETRGYVQRVWYYYKKYMNIYADSA</sequence>
<comment type="caution">
    <text evidence="2">The sequence shown here is derived from an EMBL/GenBank/DDBJ whole genome shotgun (WGS) entry which is preliminary data.</text>
</comment>
<dbReference type="PANTHER" id="PTHR37423:SF2">
    <property type="entry name" value="MEMBRANE-BOUND LYTIC MUREIN TRANSGLYCOSYLASE C"/>
    <property type="match status" value="1"/>
</dbReference>
<dbReference type="OrthoDB" id="9815002at2"/>